<accession>A0ABU9YAY7</accession>
<evidence type="ECO:0000313" key="5">
    <source>
        <dbReference type="Proteomes" id="UP001419910"/>
    </source>
</evidence>
<name>A0ABU9YAY7_9SPHN</name>
<dbReference type="Pfam" id="PF14535">
    <property type="entry name" value="AMP-binding_C_2"/>
    <property type="match status" value="1"/>
</dbReference>
<feature type="domain" description="AMP-dependent ligase C-terminal" evidence="3">
    <location>
        <begin position="356"/>
        <end position="449"/>
    </location>
</feature>
<comment type="caution">
    <text evidence="4">The sequence shown here is derived from an EMBL/GenBank/DDBJ whole genome shotgun (WGS) entry which is preliminary data.</text>
</comment>
<comment type="function">
    <text evidence="1">Catalyzes the activation of phenylacetic acid (PA) to phenylacetyl-CoA (PA-CoA).</text>
</comment>
<dbReference type="InterPro" id="IPR000873">
    <property type="entry name" value="AMP-dep_synth/lig_dom"/>
</dbReference>
<dbReference type="Gene3D" id="3.40.50.12780">
    <property type="entry name" value="N-terminal domain of ligase-like"/>
    <property type="match status" value="1"/>
</dbReference>
<proteinExistence type="inferred from homology"/>
<dbReference type="InterPro" id="IPR051414">
    <property type="entry name" value="Adenylate-forming_Reductase"/>
</dbReference>
<dbReference type="InterPro" id="IPR028154">
    <property type="entry name" value="AMP-dep_Lig_C"/>
</dbReference>
<dbReference type="Gene3D" id="3.30.300.30">
    <property type="match status" value="1"/>
</dbReference>
<dbReference type="NCBIfam" id="TIGR02155">
    <property type="entry name" value="PA_CoA_ligase"/>
    <property type="match status" value="1"/>
</dbReference>
<dbReference type="Pfam" id="PF00501">
    <property type="entry name" value="AMP-binding"/>
    <property type="match status" value="1"/>
</dbReference>
<dbReference type="SUPFAM" id="SSF56801">
    <property type="entry name" value="Acetyl-CoA synthetase-like"/>
    <property type="match status" value="1"/>
</dbReference>
<dbReference type="EC" id="6.2.1.30" evidence="1"/>
<dbReference type="InterPro" id="IPR045851">
    <property type="entry name" value="AMP-bd_C_sf"/>
</dbReference>
<evidence type="ECO:0000259" key="2">
    <source>
        <dbReference type="Pfam" id="PF00501"/>
    </source>
</evidence>
<evidence type="ECO:0000256" key="1">
    <source>
        <dbReference type="PIRNR" id="PIRNR006444"/>
    </source>
</evidence>
<dbReference type="EMBL" id="JBDIME010000036">
    <property type="protein sequence ID" value="MEN2792966.1"/>
    <property type="molecule type" value="Genomic_DNA"/>
</dbReference>
<dbReference type="Proteomes" id="UP001419910">
    <property type="component" value="Unassembled WGS sequence"/>
</dbReference>
<dbReference type="InterPro" id="IPR042099">
    <property type="entry name" value="ANL_N_sf"/>
</dbReference>
<comment type="pathway">
    <text evidence="1">Aromatic compound metabolism; phenylacetate degradation.</text>
</comment>
<keyword evidence="1" id="KW-0547">Nucleotide-binding</keyword>
<organism evidence="4 5">
    <name type="scientific">Sphingomonas oligophenolica</name>
    <dbReference type="NCBI Taxonomy" id="301154"/>
    <lineage>
        <taxon>Bacteria</taxon>
        <taxon>Pseudomonadati</taxon>
        <taxon>Pseudomonadota</taxon>
        <taxon>Alphaproteobacteria</taxon>
        <taxon>Sphingomonadales</taxon>
        <taxon>Sphingomonadaceae</taxon>
        <taxon>Sphingomonas</taxon>
    </lineage>
</organism>
<gene>
    <name evidence="4" type="primary">paaK</name>
    <name evidence="4" type="ORF">ABC974_25290</name>
</gene>
<evidence type="ECO:0000313" key="4">
    <source>
        <dbReference type="EMBL" id="MEN2792966.1"/>
    </source>
</evidence>
<protein>
    <recommendedName>
        <fullName evidence="1">Phenylacetate-coenzyme A ligase</fullName>
        <ecNumber evidence="1">6.2.1.30</ecNumber>
    </recommendedName>
    <alternativeName>
        <fullName evidence="1">Phenylacetyl-CoA ligase</fullName>
    </alternativeName>
</protein>
<comment type="catalytic activity">
    <reaction evidence="1">
        <text>2-phenylacetate + ATP + CoA = phenylacetyl-CoA + AMP + diphosphate</text>
        <dbReference type="Rhea" id="RHEA:20956"/>
        <dbReference type="ChEBI" id="CHEBI:18401"/>
        <dbReference type="ChEBI" id="CHEBI:30616"/>
        <dbReference type="ChEBI" id="CHEBI:33019"/>
        <dbReference type="ChEBI" id="CHEBI:57287"/>
        <dbReference type="ChEBI" id="CHEBI:57390"/>
        <dbReference type="ChEBI" id="CHEBI:456215"/>
        <dbReference type="EC" id="6.2.1.30"/>
    </reaction>
</comment>
<dbReference type="PANTHER" id="PTHR43439:SF1">
    <property type="entry name" value="PHENYLACETATE-COENZYME A LIGASE"/>
    <property type="match status" value="1"/>
</dbReference>
<dbReference type="InterPro" id="IPR049623">
    <property type="entry name" value="PA_CoA_lig_proteobact_actino"/>
</dbReference>
<dbReference type="GO" id="GO:0047475">
    <property type="term" value="F:phenylacetate-CoA ligase activity"/>
    <property type="evidence" value="ECO:0007669"/>
    <property type="project" value="UniProtKB-EC"/>
</dbReference>
<reference evidence="4 5" key="1">
    <citation type="submission" date="2024-05" db="EMBL/GenBank/DDBJ databases">
        <authorList>
            <person name="Liu Q."/>
            <person name="Xin Y.-H."/>
        </authorList>
    </citation>
    <scope>NUCLEOTIDE SEQUENCE [LARGE SCALE GENOMIC DNA]</scope>
    <source>
        <strain evidence="4 5">CGMCC 1.10181</strain>
    </source>
</reference>
<dbReference type="CDD" id="cd05913">
    <property type="entry name" value="PaaK"/>
    <property type="match status" value="1"/>
</dbReference>
<evidence type="ECO:0000259" key="3">
    <source>
        <dbReference type="Pfam" id="PF14535"/>
    </source>
</evidence>
<comment type="similarity">
    <text evidence="1">Belongs to the phenylacetyl-CoA ligase family.</text>
</comment>
<keyword evidence="5" id="KW-1185">Reference proteome</keyword>
<dbReference type="PIRSF" id="PIRSF006444">
    <property type="entry name" value="PaaK"/>
    <property type="match status" value="1"/>
</dbReference>
<keyword evidence="1 4" id="KW-0436">Ligase</keyword>
<dbReference type="InterPro" id="IPR011880">
    <property type="entry name" value="PA_CoA_ligase"/>
</dbReference>
<dbReference type="PANTHER" id="PTHR43439">
    <property type="entry name" value="PHENYLACETATE-COENZYME A LIGASE"/>
    <property type="match status" value="1"/>
</dbReference>
<dbReference type="RefSeq" id="WP_343889680.1">
    <property type="nucleotide sequence ID" value="NZ_BAAAEH010000023.1"/>
</dbReference>
<feature type="domain" description="AMP-dependent synthetase/ligase" evidence="2">
    <location>
        <begin position="104"/>
        <end position="310"/>
    </location>
</feature>
<sequence>MSDKNGDLEVHTGEALVSTTELVLAFPPLLGLDLGGHSLAEIQFERLRTTLQHAYDNNPHYRRTFNEMGVRPNDLSCLSDLSKFPFTTKSDLRTNYPFGFFSVPMNEVARIHASSGTTGKPTVVGYTQEDLANWATLIGRSLQVAGGRPGMKVHIAYGYGLFTGGLGAHFGAESSGYTVIPMSGGQTEKQVQLILDFEPDIIMVTPSYMLTILDEFRRKDVDPRSTSLKIGVFGAEPWTDAMRTEIETAFNIQAVDIYGLSEVMGPGVASEYAADKNGPTIWEDHFLAEIIDPSTCEVLPDGSYGELVFTSLTKQAMPVIRYRTRDLTCLLPGTRSPFRRLGRITGRSDDMLIIRGVNVFPTQIEEQLLRCEGLSPHYQMEIVRPHRMDEVTIRVEAKSDLAEDEHAAAAKRLAGYIKTAIGISATVTLCAPGSVERSSGKAVRVRDLRPKELVDAALC</sequence>